<protein>
    <submittedName>
        <fullName evidence="1">Uncharacterized protein</fullName>
    </submittedName>
</protein>
<name>A0ACD3AJ09_9AGAR</name>
<dbReference type="EMBL" id="ML208432">
    <property type="protein sequence ID" value="TFK65577.1"/>
    <property type="molecule type" value="Genomic_DNA"/>
</dbReference>
<dbReference type="Proteomes" id="UP000308600">
    <property type="component" value="Unassembled WGS sequence"/>
</dbReference>
<evidence type="ECO:0000313" key="2">
    <source>
        <dbReference type="Proteomes" id="UP000308600"/>
    </source>
</evidence>
<evidence type="ECO:0000313" key="1">
    <source>
        <dbReference type="EMBL" id="TFK65577.1"/>
    </source>
</evidence>
<gene>
    <name evidence="1" type="ORF">BDN72DRAFT_845390</name>
</gene>
<keyword evidence="2" id="KW-1185">Reference proteome</keyword>
<sequence>MLTARSYDSFYDDVSIPQDVTLSSTFTRLPSVASEVSHSIYSPTIGDAESGRVLPLPEPIYDTPTRRARPPRSLPPRPVHLPRRLSITSSMQYAEGFSTLDILIDVPIVSQEEAERNASQDWAPRSKGTWDKLLDFVASLYTNTRRLLFALFIIMIATFICSIVGIILVKRK</sequence>
<reference evidence="1 2" key="1">
    <citation type="journal article" date="2019" name="Nat. Ecol. Evol.">
        <title>Megaphylogeny resolves global patterns of mushroom evolution.</title>
        <authorList>
            <person name="Varga T."/>
            <person name="Krizsan K."/>
            <person name="Foldi C."/>
            <person name="Dima B."/>
            <person name="Sanchez-Garcia M."/>
            <person name="Sanchez-Ramirez S."/>
            <person name="Szollosi G.J."/>
            <person name="Szarkandi J.G."/>
            <person name="Papp V."/>
            <person name="Albert L."/>
            <person name="Andreopoulos W."/>
            <person name="Angelini C."/>
            <person name="Antonin V."/>
            <person name="Barry K.W."/>
            <person name="Bougher N.L."/>
            <person name="Buchanan P."/>
            <person name="Buyck B."/>
            <person name="Bense V."/>
            <person name="Catcheside P."/>
            <person name="Chovatia M."/>
            <person name="Cooper J."/>
            <person name="Damon W."/>
            <person name="Desjardin D."/>
            <person name="Finy P."/>
            <person name="Geml J."/>
            <person name="Haridas S."/>
            <person name="Hughes K."/>
            <person name="Justo A."/>
            <person name="Karasinski D."/>
            <person name="Kautmanova I."/>
            <person name="Kiss B."/>
            <person name="Kocsube S."/>
            <person name="Kotiranta H."/>
            <person name="LaButti K.M."/>
            <person name="Lechner B.E."/>
            <person name="Liimatainen K."/>
            <person name="Lipzen A."/>
            <person name="Lukacs Z."/>
            <person name="Mihaltcheva S."/>
            <person name="Morgado L.N."/>
            <person name="Niskanen T."/>
            <person name="Noordeloos M.E."/>
            <person name="Ohm R.A."/>
            <person name="Ortiz-Santana B."/>
            <person name="Ovrebo C."/>
            <person name="Racz N."/>
            <person name="Riley R."/>
            <person name="Savchenko A."/>
            <person name="Shiryaev A."/>
            <person name="Soop K."/>
            <person name="Spirin V."/>
            <person name="Szebenyi C."/>
            <person name="Tomsovsky M."/>
            <person name="Tulloss R.E."/>
            <person name="Uehling J."/>
            <person name="Grigoriev I.V."/>
            <person name="Vagvolgyi C."/>
            <person name="Papp T."/>
            <person name="Martin F.M."/>
            <person name="Miettinen O."/>
            <person name="Hibbett D.S."/>
            <person name="Nagy L.G."/>
        </authorList>
    </citation>
    <scope>NUCLEOTIDE SEQUENCE [LARGE SCALE GENOMIC DNA]</scope>
    <source>
        <strain evidence="1 2">NL-1719</strain>
    </source>
</reference>
<accession>A0ACD3AJ09</accession>
<proteinExistence type="predicted"/>
<organism evidence="1 2">
    <name type="scientific">Pluteus cervinus</name>
    <dbReference type="NCBI Taxonomy" id="181527"/>
    <lineage>
        <taxon>Eukaryota</taxon>
        <taxon>Fungi</taxon>
        <taxon>Dikarya</taxon>
        <taxon>Basidiomycota</taxon>
        <taxon>Agaricomycotina</taxon>
        <taxon>Agaricomycetes</taxon>
        <taxon>Agaricomycetidae</taxon>
        <taxon>Agaricales</taxon>
        <taxon>Pluteineae</taxon>
        <taxon>Pluteaceae</taxon>
        <taxon>Pluteus</taxon>
    </lineage>
</organism>